<proteinExistence type="predicted"/>
<comment type="caution">
    <text evidence="4">The sequence shown here is derived from an EMBL/GenBank/DDBJ whole genome shotgun (WGS) entry which is preliminary data.</text>
</comment>
<dbReference type="STRING" id="50429.A0A2B4R9M7"/>
<keyword evidence="5" id="KW-1185">Reference proteome</keyword>
<dbReference type="Proteomes" id="UP000225706">
    <property type="component" value="Unassembled WGS sequence"/>
</dbReference>
<name>A0A2B4R9M7_STYPI</name>
<dbReference type="SUPFAM" id="SSF53756">
    <property type="entry name" value="UDP-Glycosyltransferase/glycogen phosphorylase"/>
    <property type="match status" value="2"/>
</dbReference>
<dbReference type="OrthoDB" id="5984400at2759"/>
<dbReference type="CDD" id="cd03801">
    <property type="entry name" value="GT4_PimA-like"/>
    <property type="match status" value="2"/>
</dbReference>
<reference evidence="5" key="1">
    <citation type="journal article" date="2017" name="bioRxiv">
        <title>Comparative analysis of the genomes of Stylophora pistillata and Acropora digitifera provides evidence for extensive differences between species of corals.</title>
        <authorList>
            <person name="Voolstra C.R."/>
            <person name="Li Y."/>
            <person name="Liew Y.J."/>
            <person name="Baumgarten S."/>
            <person name="Zoccola D."/>
            <person name="Flot J.-F."/>
            <person name="Tambutte S."/>
            <person name="Allemand D."/>
            <person name="Aranda M."/>
        </authorList>
    </citation>
    <scope>NUCLEOTIDE SEQUENCE [LARGE SCALE GENOMIC DNA]</scope>
</reference>
<evidence type="ECO:0000256" key="2">
    <source>
        <dbReference type="ARBA" id="ARBA00022679"/>
    </source>
</evidence>
<keyword evidence="1" id="KW-0328">Glycosyltransferase</keyword>
<protein>
    <submittedName>
        <fullName evidence="4">D-inositol 3-phosphate glycosyltransferase</fullName>
    </submittedName>
</protein>
<evidence type="ECO:0000259" key="3">
    <source>
        <dbReference type="Pfam" id="PF20694"/>
    </source>
</evidence>
<gene>
    <name evidence="4" type="primary">mshA</name>
    <name evidence="4" type="ORF">AWC38_SpisGene22977</name>
</gene>
<keyword evidence="2 4" id="KW-0808">Transferase</keyword>
<evidence type="ECO:0000313" key="5">
    <source>
        <dbReference type="Proteomes" id="UP000225706"/>
    </source>
</evidence>
<organism evidence="4 5">
    <name type="scientific">Stylophora pistillata</name>
    <name type="common">Smooth cauliflower coral</name>
    <dbReference type="NCBI Taxonomy" id="50429"/>
    <lineage>
        <taxon>Eukaryota</taxon>
        <taxon>Metazoa</taxon>
        <taxon>Cnidaria</taxon>
        <taxon>Anthozoa</taxon>
        <taxon>Hexacorallia</taxon>
        <taxon>Scleractinia</taxon>
        <taxon>Astrocoeniina</taxon>
        <taxon>Pocilloporidae</taxon>
        <taxon>Stylophora</taxon>
    </lineage>
</organism>
<dbReference type="GO" id="GO:0016757">
    <property type="term" value="F:glycosyltransferase activity"/>
    <property type="evidence" value="ECO:0007669"/>
    <property type="project" value="UniProtKB-KW"/>
</dbReference>
<dbReference type="PANTHER" id="PTHR12526">
    <property type="entry name" value="GLYCOSYLTRANSFERASE"/>
    <property type="match status" value="1"/>
</dbReference>
<dbReference type="Gene3D" id="3.40.50.2000">
    <property type="entry name" value="Glycogen Phosphorylase B"/>
    <property type="match status" value="2"/>
</dbReference>
<accession>A0A2B4R9M7</accession>
<dbReference type="EMBL" id="LSMT01001107">
    <property type="protein sequence ID" value="PFX12985.1"/>
    <property type="molecule type" value="Genomic_DNA"/>
</dbReference>
<feature type="domain" description="TRADD-like N-terminal" evidence="3">
    <location>
        <begin position="991"/>
        <end position="1040"/>
    </location>
</feature>
<dbReference type="Pfam" id="PF20694">
    <property type="entry name" value="TRADD-like_N"/>
    <property type="match status" value="1"/>
</dbReference>
<dbReference type="PANTHER" id="PTHR12526:SF510">
    <property type="entry name" value="D-INOSITOL 3-PHOSPHATE GLYCOSYLTRANSFERASE"/>
    <property type="match status" value="1"/>
</dbReference>
<dbReference type="AlphaFoldDB" id="A0A2B4R9M7"/>
<dbReference type="InterPro" id="IPR049341">
    <property type="entry name" value="TRADD-like_N"/>
</dbReference>
<evidence type="ECO:0000313" key="4">
    <source>
        <dbReference type="EMBL" id="PFX12985.1"/>
    </source>
</evidence>
<dbReference type="Pfam" id="PF20706">
    <property type="entry name" value="GT4-conflict"/>
    <property type="match status" value="3"/>
</dbReference>
<evidence type="ECO:0000256" key="1">
    <source>
        <dbReference type="ARBA" id="ARBA00022676"/>
    </source>
</evidence>
<sequence>MACSSVSTAASSQDEKKEQRLIDVMFLCDEWKSSKGGLSTLNREFAINLAETTTRSMKIHCYVSQSDDRDRVDAKQHGVNLITAETVPGSRDPLDWLKVPPLELQHPDVVIGHGRKLATPACLIVRAAKWSGCGIPSRVPPMRGVTSPLKGVENIEELPRIYSVKISAEKFSGVNVIESGAILTMACSSVSTAASSEDEKKEQRLIDVVFLCDEWKSSKGGLSTFNREFAINLAETTTRSMKIHCYVSKSDDRDREDAKQHGVNLITAETVPGSRDPLDWLKVPPSGLQHPYVVIGHGRKLGTPACHIVRTAKCKWIQFVHVFCEDLGKFKEAPATAVTDTIEENEEKHKREIELCKAADAVVAVGSRLQRKYSKSLPKIEVKIITPGIVEKFCNELIEPGNPAGVLSRTLTAFKSYRFMKKFNVFLFGRASYEDLTLKGYDIVANSIGSLGKKFELTFVGSPPGGHRNLEQWFLQKTCIKRKQITIRGYCTEQDELKEMFHQSDLVALPSRTEGFGLVALEAISSGVPILFSGQSGVAEALQKVEGGNSVIVESDDDAVEWARRISEMSSQSPEEREAKARQPRENYRKVYSWRKECERFKDMIENVVKTANDLGKFKETTATAVTDTIEENEEKHKMEIELCEAADAVVAIGSRLQQKYSRSLPKMEVKIITPGIVEKFCIESIESGNPARVLSRTLTAFKSYMFMKKFNVFMFGRATYEDLTLKGYDIVANAIGSLGVKFELTFVGSPPGGHRELEQWFIQKTCIKRRQITIRGYCTEQDELKKMFHQSDLVALPSRTEGFGLVALEAISSGVAILVSGESGVAEALQEVDGGDSVIVKSDDDAVEWARRISEVSSQSPEDREAKARQLRENYRKVYSWGEQCERFKGLIENVVKIANDAELNITTDVEDLKPAESINQATTSTFRKAEYQRASVAPTTMEGVSNTGKEDIQALEKKALSLIIINYLETTPPQSADERKDFKEYLKEMKLIMKSFYEGSLVITVKCESLQILEELWKDYSSGHLGEVVQNCFVTEKILKELNLAELRLKTTVDIEEYNACKMYFEKVALREALSAQSYFTSTESKAQLERRKQKTEVVESEKVKSTGYEGVKEFIDSDMRYNEIYEVHIFCTAVLGILPPSEEELEELLMKLQGMKGAWPVPEFSASDPEEELSELRLTLQGILEGE</sequence>